<dbReference type="Proteomes" id="UP000034954">
    <property type="component" value="Unassembled WGS sequence"/>
</dbReference>
<dbReference type="EMBL" id="LAQJ01000069">
    <property type="protein sequence ID" value="KKO20773.1"/>
    <property type="molecule type" value="Genomic_DNA"/>
</dbReference>
<gene>
    <name evidence="1" type="ORF">BROFUL_00500</name>
</gene>
<name>A0A0M2UXG3_9BACT</name>
<comment type="caution">
    <text evidence="1">The sequence shown here is derived from an EMBL/GenBank/DDBJ whole genome shotgun (WGS) entry which is preliminary data.</text>
</comment>
<proteinExistence type="predicted"/>
<sequence>MGHISKPKPVNLIIGVLTNIPGLPGEMEKTLTTSFGTIDLKSDILPFHFTEYYHEEMGEEIKRQFYSFQKLISPDEIAAIKVQTNSMEEAVADSRKYSVKRPVNIDPGYLNESRLILASTKDFSHRIYLQNGIYAK</sequence>
<evidence type="ECO:0000313" key="2">
    <source>
        <dbReference type="Proteomes" id="UP000034954"/>
    </source>
</evidence>
<accession>A0A0M2UXG3</accession>
<keyword evidence="2" id="KW-1185">Reference proteome</keyword>
<dbReference type="InterPro" id="IPR025529">
    <property type="entry name" value="DUF4416"/>
</dbReference>
<reference evidence="1 2" key="1">
    <citation type="journal article" date="2013" name="BMC Microbiol.">
        <title>Identification of the type II cytochrome c maturation pathway in anammox bacteria by comparative genomics.</title>
        <authorList>
            <person name="Ferousi C."/>
            <person name="Speth D.R."/>
            <person name="Reimann J."/>
            <person name="Op den Camp H.J."/>
            <person name="Allen J.W."/>
            <person name="Keltjens J.T."/>
            <person name="Jetten M.S."/>
        </authorList>
    </citation>
    <scope>NUCLEOTIDE SEQUENCE [LARGE SCALE GENOMIC DNA]</scope>
    <source>
        <strain evidence="1">RU1</strain>
    </source>
</reference>
<protein>
    <submittedName>
        <fullName evidence="1">GTP-binding protein</fullName>
    </submittedName>
</protein>
<dbReference type="Pfam" id="PF14385">
    <property type="entry name" value="DUF4416"/>
    <property type="match status" value="1"/>
</dbReference>
<organism evidence="1 2">
    <name type="scientific">Candidatus Brocadia fulgida</name>
    <dbReference type="NCBI Taxonomy" id="380242"/>
    <lineage>
        <taxon>Bacteria</taxon>
        <taxon>Pseudomonadati</taxon>
        <taxon>Planctomycetota</taxon>
        <taxon>Candidatus Brocadiia</taxon>
        <taxon>Candidatus Brocadiales</taxon>
        <taxon>Candidatus Brocadiaceae</taxon>
        <taxon>Candidatus Brocadia</taxon>
    </lineage>
</organism>
<dbReference type="AlphaFoldDB" id="A0A0M2UXG3"/>
<evidence type="ECO:0000313" key="1">
    <source>
        <dbReference type="EMBL" id="KKO20773.1"/>
    </source>
</evidence>